<dbReference type="EC" id="3.1.1.96" evidence="2 5"/>
<keyword evidence="5" id="KW-0820">tRNA-binding</keyword>
<dbReference type="SUPFAM" id="SSF69500">
    <property type="entry name" value="DTD-like"/>
    <property type="match status" value="1"/>
</dbReference>
<dbReference type="PANTHER" id="PTHR10472">
    <property type="entry name" value="D-TYROSYL-TRNA TYR DEACYLASE"/>
    <property type="match status" value="1"/>
</dbReference>
<evidence type="ECO:0000313" key="6">
    <source>
        <dbReference type="EMBL" id="KAK4537234.1"/>
    </source>
</evidence>
<proteinExistence type="inferred from homology"/>
<evidence type="ECO:0000256" key="2">
    <source>
        <dbReference type="ARBA" id="ARBA00013056"/>
    </source>
</evidence>
<comment type="caution">
    <text evidence="6">The sequence shown here is derived from an EMBL/GenBank/DDBJ whole genome shotgun (WGS) entry which is preliminary data.</text>
</comment>
<keyword evidence="5" id="KW-0963">Cytoplasm</keyword>
<dbReference type="EMBL" id="JANCYW010000011">
    <property type="protein sequence ID" value="KAK4537234.1"/>
    <property type="molecule type" value="Genomic_DNA"/>
</dbReference>
<keyword evidence="7" id="KW-1185">Reference proteome</keyword>
<dbReference type="GO" id="GO:0000049">
    <property type="term" value="F:tRNA binding"/>
    <property type="evidence" value="ECO:0007669"/>
    <property type="project" value="UniProtKB-KW"/>
</dbReference>
<dbReference type="AlphaFoldDB" id="A0AAV9IY68"/>
<reference evidence="6 7" key="1">
    <citation type="submission" date="2022-07" db="EMBL/GenBank/DDBJ databases">
        <title>Genome-wide signatures of adaptation to extreme environments.</title>
        <authorList>
            <person name="Cho C.H."/>
            <person name="Yoon H.S."/>
        </authorList>
    </citation>
    <scope>NUCLEOTIDE SEQUENCE [LARGE SCALE GENOMIC DNA]</scope>
    <source>
        <strain evidence="6 7">DBV 063 E5</strain>
    </source>
</reference>
<dbReference type="Pfam" id="PF02580">
    <property type="entry name" value="Tyr_Deacylase"/>
    <property type="match status" value="1"/>
</dbReference>
<comment type="catalytic activity">
    <reaction evidence="4">
        <text>a D-aminoacyl-tRNA + H2O = a tRNA + a D-alpha-amino acid + H(+)</text>
        <dbReference type="Rhea" id="RHEA:13953"/>
        <dbReference type="Rhea" id="RHEA-COMP:10123"/>
        <dbReference type="Rhea" id="RHEA-COMP:10124"/>
        <dbReference type="ChEBI" id="CHEBI:15377"/>
        <dbReference type="ChEBI" id="CHEBI:15378"/>
        <dbReference type="ChEBI" id="CHEBI:59871"/>
        <dbReference type="ChEBI" id="CHEBI:78442"/>
        <dbReference type="ChEBI" id="CHEBI:79333"/>
        <dbReference type="EC" id="3.1.1.96"/>
    </reaction>
</comment>
<sequence>MRAVIQRVAQASVSGGGHTVSIGRGVCVFIGIASDDTKADADFIIRRILDVRLFPDLEPGQTADSARQARWAKSVGELSAEVLLVSQFTLHAVFKSNRSLSFHRSMVPNEAECLFYDLCESMRAAHQAPHLVKNCVFGSYMNVALVNDGPVTVLLDSKHPKG</sequence>
<comment type="similarity">
    <text evidence="1 5">Belongs to the DTD family.</text>
</comment>
<evidence type="ECO:0000256" key="1">
    <source>
        <dbReference type="ARBA" id="ARBA00009673"/>
    </source>
</evidence>
<evidence type="ECO:0000256" key="4">
    <source>
        <dbReference type="ARBA" id="ARBA00048018"/>
    </source>
</evidence>
<keyword evidence="5" id="KW-0378">Hydrolase</keyword>
<keyword evidence="5" id="KW-0694">RNA-binding</keyword>
<evidence type="ECO:0000256" key="5">
    <source>
        <dbReference type="RuleBase" id="RU003470"/>
    </source>
</evidence>
<dbReference type="GO" id="GO:0051500">
    <property type="term" value="F:D-tyrosyl-tRNA(Tyr) deacylase activity"/>
    <property type="evidence" value="ECO:0007669"/>
    <property type="project" value="TreeGrafter"/>
</dbReference>
<comment type="catalytic activity">
    <reaction evidence="3">
        <text>glycyl-tRNA(Ala) + H2O = tRNA(Ala) + glycine + H(+)</text>
        <dbReference type="Rhea" id="RHEA:53744"/>
        <dbReference type="Rhea" id="RHEA-COMP:9657"/>
        <dbReference type="Rhea" id="RHEA-COMP:13640"/>
        <dbReference type="ChEBI" id="CHEBI:15377"/>
        <dbReference type="ChEBI" id="CHEBI:15378"/>
        <dbReference type="ChEBI" id="CHEBI:57305"/>
        <dbReference type="ChEBI" id="CHEBI:78442"/>
        <dbReference type="ChEBI" id="CHEBI:78522"/>
        <dbReference type="EC" id="3.1.1.96"/>
    </reaction>
</comment>
<dbReference type="PANTHER" id="PTHR10472:SF5">
    <property type="entry name" value="D-AMINOACYL-TRNA DEACYLASE 1"/>
    <property type="match status" value="1"/>
</dbReference>
<gene>
    <name evidence="6" type="ORF">CDCA_CDCA11G3259</name>
</gene>
<organism evidence="6 7">
    <name type="scientific">Cyanidium caldarium</name>
    <name type="common">Red alga</name>
    <dbReference type="NCBI Taxonomy" id="2771"/>
    <lineage>
        <taxon>Eukaryota</taxon>
        <taxon>Rhodophyta</taxon>
        <taxon>Bangiophyceae</taxon>
        <taxon>Cyanidiales</taxon>
        <taxon>Cyanidiaceae</taxon>
        <taxon>Cyanidium</taxon>
    </lineage>
</organism>
<dbReference type="Proteomes" id="UP001301350">
    <property type="component" value="Unassembled WGS sequence"/>
</dbReference>
<protein>
    <recommendedName>
        <fullName evidence="2 5">D-aminoacyl-tRNA deacylase</fullName>
        <ecNumber evidence="2 5">3.1.1.96</ecNumber>
    </recommendedName>
</protein>
<dbReference type="InterPro" id="IPR003732">
    <property type="entry name" value="Daa-tRNA_deacyls_DTD"/>
</dbReference>
<accession>A0AAV9IY68</accession>
<name>A0AAV9IY68_CYACA</name>
<evidence type="ECO:0000313" key="7">
    <source>
        <dbReference type="Proteomes" id="UP001301350"/>
    </source>
</evidence>
<evidence type="ECO:0000256" key="3">
    <source>
        <dbReference type="ARBA" id="ARBA00047676"/>
    </source>
</evidence>
<dbReference type="GO" id="GO:0005737">
    <property type="term" value="C:cytoplasm"/>
    <property type="evidence" value="ECO:0007669"/>
    <property type="project" value="UniProtKB-SubCell"/>
</dbReference>
<comment type="subcellular location">
    <subcellularLocation>
        <location evidence="5">Cytoplasm</location>
    </subcellularLocation>
</comment>
<dbReference type="FunFam" id="3.50.80.10:FF:000001">
    <property type="entry name" value="D-aminoacyl-tRNA deacylase"/>
    <property type="match status" value="1"/>
</dbReference>
<dbReference type="Gene3D" id="3.50.80.10">
    <property type="entry name" value="D-tyrosyl-tRNA(Tyr) deacylase"/>
    <property type="match status" value="1"/>
</dbReference>
<dbReference type="InterPro" id="IPR023509">
    <property type="entry name" value="DTD-like_sf"/>
</dbReference>
<dbReference type="NCBIfam" id="TIGR00256">
    <property type="entry name" value="D-aminoacyl-tRNA deacylase"/>
    <property type="match status" value="1"/>
</dbReference>